<dbReference type="EMBL" id="WUEK01000004">
    <property type="protein sequence ID" value="MXG89325.1"/>
    <property type="molecule type" value="Genomic_DNA"/>
</dbReference>
<accession>A0A6L7EY78</accession>
<keyword evidence="1" id="KW-1133">Transmembrane helix</keyword>
<evidence type="ECO:0000256" key="1">
    <source>
        <dbReference type="SAM" id="Phobius"/>
    </source>
</evidence>
<feature type="transmembrane region" description="Helical" evidence="1">
    <location>
        <begin position="21"/>
        <end position="45"/>
    </location>
</feature>
<organism evidence="2 3">
    <name type="scientific">Nocardioides flavescens</name>
    <dbReference type="NCBI Taxonomy" id="2691959"/>
    <lineage>
        <taxon>Bacteria</taxon>
        <taxon>Bacillati</taxon>
        <taxon>Actinomycetota</taxon>
        <taxon>Actinomycetes</taxon>
        <taxon>Propionibacteriales</taxon>
        <taxon>Nocardioidaceae</taxon>
        <taxon>Nocardioides</taxon>
    </lineage>
</organism>
<dbReference type="AlphaFoldDB" id="A0A6L7EY78"/>
<protein>
    <recommendedName>
        <fullName evidence="4">Peptidoglycan binding domain-containing protein</fullName>
    </recommendedName>
</protein>
<reference evidence="2 3" key="1">
    <citation type="submission" date="2019-12" db="EMBL/GenBank/DDBJ databases">
        <authorList>
            <person name="Kun Z."/>
        </authorList>
    </citation>
    <scope>NUCLEOTIDE SEQUENCE [LARGE SCALE GENOMIC DNA]</scope>
    <source>
        <strain evidence="2 3">YIM 123512</strain>
    </source>
</reference>
<proteinExistence type="predicted"/>
<dbReference type="Pfam" id="PF04294">
    <property type="entry name" value="VanW"/>
    <property type="match status" value="1"/>
</dbReference>
<keyword evidence="1" id="KW-0472">Membrane</keyword>
<dbReference type="Proteomes" id="UP000473325">
    <property type="component" value="Unassembled WGS sequence"/>
</dbReference>
<evidence type="ECO:0000313" key="3">
    <source>
        <dbReference type="Proteomes" id="UP000473325"/>
    </source>
</evidence>
<dbReference type="PANTHER" id="PTHR35788:SF1">
    <property type="entry name" value="EXPORTED PROTEIN"/>
    <property type="match status" value="1"/>
</dbReference>
<dbReference type="InterPro" id="IPR007391">
    <property type="entry name" value="Vancomycin_resist_VanW"/>
</dbReference>
<name>A0A6L7EY78_9ACTN</name>
<comment type="caution">
    <text evidence="2">The sequence shown here is derived from an EMBL/GenBank/DDBJ whole genome shotgun (WGS) entry which is preliminary data.</text>
</comment>
<dbReference type="PANTHER" id="PTHR35788">
    <property type="entry name" value="EXPORTED PROTEIN-RELATED"/>
    <property type="match status" value="1"/>
</dbReference>
<keyword evidence="3" id="KW-1185">Reference proteome</keyword>
<evidence type="ECO:0008006" key="4">
    <source>
        <dbReference type="Google" id="ProtNLM"/>
    </source>
</evidence>
<gene>
    <name evidence="2" type="ORF">GRQ65_07155</name>
</gene>
<dbReference type="InterPro" id="IPR052913">
    <property type="entry name" value="Glycopeptide_resist_protein"/>
</dbReference>
<evidence type="ECO:0000313" key="2">
    <source>
        <dbReference type="EMBL" id="MXG89325.1"/>
    </source>
</evidence>
<keyword evidence="1" id="KW-0812">Transmembrane</keyword>
<dbReference type="RefSeq" id="WP_160876690.1">
    <property type="nucleotide sequence ID" value="NZ_WUEK01000004.1"/>
</dbReference>
<sequence>MGLLRRRVKRRGVGHEAEGGRAVLVIVLALLLLAGGGWVAAYAGASGNLPRGTTIAGVAVGGQDRYQAARTLAAGVQSELDAPLTLQVGTTTTQVTPAEAGLSVDAVASVAQALGPRSWDPEQLWGYYSGGSDLEPVVSVDAAAMDALLTKVEGLAGEPARDGGVDVTSGRIELKAPREGATLDRAQASAAVVAAFSAGRHELSLPLLYTVPEIDQADVDQAVATLANPALAAPVTLVFATGQVTLGPQDYADVLQIVPRDGALALQVDPTLVTSLVDPAAYAVAPVDASLSLATGAPTVVPAVDGQTYDAAAVATALQQAVVATGDARTVTVPSAVAPATVQAADIEALGVRELVSTFGVPVPATAGATLTDAVGRLDGAVVRPGETFSLAGRIGDARGEGDRLATAVWNAGSLAGLVDVSRTAPTSWSAGLPEGRDAAYAVGGPDLQLRDDGTAAVLLSARVADGAVTVDVWSTKEFDVALTVGARYAGVARATVADANPTCVAQAGEDGFSVDLVRTVSRVGDPTPVRSDTVTTTYAPVAAVVCQPAAQ</sequence>